<dbReference type="AlphaFoldDB" id="Q2IF18"/>
<evidence type="ECO:0000313" key="5">
    <source>
        <dbReference type="Proteomes" id="UP000001935"/>
    </source>
</evidence>
<feature type="domain" description="Prokaryotic-type class I peptide chain release factors" evidence="3">
    <location>
        <begin position="25"/>
        <end position="118"/>
    </location>
</feature>
<protein>
    <submittedName>
        <fullName evidence="4">Class I peptide chain release factor</fullName>
    </submittedName>
</protein>
<comment type="similarity">
    <text evidence="1">Belongs to the prokaryotic/mitochondrial release factor family.</text>
</comment>
<evidence type="ECO:0000256" key="1">
    <source>
        <dbReference type="ARBA" id="ARBA00010835"/>
    </source>
</evidence>
<dbReference type="HOGENOM" id="CLU_089470_5_0_7"/>
<dbReference type="InterPro" id="IPR050057">
    <property type="entry name" value="Prokaryotic/Mito_RF"/>
</dbReference>
<dbReference type="InterPro" id="IPR045853">
    <property type="entry name" value="Pep_chain_release_fac_I_sf"/>
</dbReference>
<name>Q2IF18_ANADE</name>
<feature type="region of interest" description="Disordered" evidence="2">
    <location>
        <begin position="79"/>
        <end position="123"/>
    </location>
</feature>
<dbReference type="EMBL" id="CP000251">
    <property type="protein sequence ID" value="ABC83176.1"/>
    <property type="molecule type" value="Genomic_DNA"/>
</dbReference>
<dbReference type="eggNOG" id="COG1186">
    <property type="taxonomic scope" value="Bacteria"/>
</dbReference>
<evidence type="ECO:0000313" key="4">
    <source>
        <dbReference type="EMBL" id="ABC83176.1"/>
    </source>
</evidence>
<dbReference type="Proteomes" id="UP000001935">
    <property type="component" value="Chromosome"/>
</dbReference>
<dbReference type="STRING" id="290397.Adeh_3409"/>
<dbReference type="OrthoDB" id="9815709at2"/>
<feature type="compositionally biased region" description="Basic residues" evidence="2">
    <location>
        <begin position="87"/>
        <end position="96"/>
    </location>
</feature>
<dbReference type="GO" id="GO:0003747">
    <property type="term" value="F:translation release factor activity"/>
    <property type="evidence" value="ECO:0007669"/>
    <property type="project" value="InterPro"/>
</dbReference>
<dbReference type="SUPFAM" id="SSF75620">
    <property type="entry name" value="Release factor"/>
    <property type="match status" value="1"/>
</dbReference>
<accession>Q2IF18</accession>
<evidence type="ECO:0000259" key="3">
    <source>
        <dbReference type="Pfam" id="PF00472"/>
    </source>
</evidence>
<evidence type="ECO:0000256" key="2">
    <source>
        <dbReference type="SAM" id="MobiDB-lite"/>
    </source>
</evidence>
<dbReference type="RefSeq" id="WP_011422458.1">
    <property type="nucleotide sequence ID" value="NC_007760.1"/>
</dbReference>
<organism evidence="4 5">
    <name type="scientific">Anaeromyxobacter dehalogenans (strain 2CP-C)</name>
    <dbReference type="NCBI Taxonomy" id="290397"/>
    <lineage>
        <taxon>Bacteria</taxon>
        <taxon>Pseudomonadati</taxon>
        <taxon>Myxococcota</taxon>
        <taxon>Myxococcia</taxon>
        <taxon>Myxococcales</taxon>
        <taxon>Cystobacterineae</taxon>
        <taxon>Anaeromyxobacteraceae</taxon>
        <taxon>Anaeromyxobacter</taxon>
    </lineage>
</organism>
<dbReference type="InterPro" id="IPR000352">
    <property type="entry name" value="Pep_chain_release_fac_I"/>
</dbReference>
<feature type="compositionally biased region" description="Basic residues" evidence="2">
    <location>
        <begin position="107"/>
        <end position="123"/>
    </location>
</feature>
<reference evidence="4 5" key="1">
    <citation type="submission" date="2006-01" db="EMBL/GenBank/DDBJ databases">
        <title>Complete sequence of Anaeromyxobacter dehalogenans 2CP-C.</title>
        <authorList>
            <consortium name="US DOE Joint Genome Institute"/>
            <person name="Copeland A."/>
            <person name="Lucas S."/>
            <person name="Lapidus A."/>
            <person name="Barry K."/>
            <person name="Detter J.C."/>
            <person name="Glavina T."/>
            <person name="Hammon N."/>
            <person name="Israni S."/>
            <person name="Pitluck S."/>
            <person name="Brettin T."/>
            <person name="Bruce D."/>
            <person name="Han C."/>
            <person name="Tapia R."/>
            <person name="Gilna P."/>
            <person name="Kiss H."/>
            <person name="Schmutz J."/>
            <person name="Larimer F."/>
            <person name="Land M."/>
            <person name="Kyrpides N."/>
            <person name="Anderson I."/>
            <person name="Sanford R.A."/>
            <person name="Ritalahti K.M."/>
            <person name="Thomas H.S."/>
            <person name="Kirby J.R."/>
            <person name="Zhulin I.B."/>
            <person name="Loeffler F.E."/>
            <person name="Richardson P."/>
        </authorList>
    </citation>
    <scope>NUCLEOTIDE SEQUENCE [LARGE SCALE GENOMIC DNA]</scope>
    <source>
        <strain evidence="4 5">2CP-C</strain>
    </source>
</reference>
<dbReference type="Gene3D" id="3.30.160.20">
    <property type="match status" value="1"/>
</dbReference>
<dbReference type="PANTHER" id="PTHR43804">
    <property type="entry name" value="LD18447P"/>
    <property type="match status" value="1"/>
</dbReference>
<dbReference type="KEGG" id="ade:Adeh_3409"/>
<dbReference type="PANTHER" id="PTHR43804:SF6">
    <property type="entry name" value="CLASS I PEPTIDE CHAIN RELEASE FACTOR"/>
    <property type="match status" value="1"/>
</dbReference>
<sequence length="123" mass="13938">MTVPEALRAEARRALALSDEALLAECDESFFVGGGPGGQHRNKTESGVRLVHRPTEITVTATERRSQLQNRGAALERLRARLQPLAHRPKPRRPTKPTRGAKERRLTEKKRRGERKASRRGWE</sequence>
<dbReference type="Pfam" id="PF00472">
    <property type="entry name" value="RF-1"/>
    <property type="match status" value="1"/>
</dbReference>
<proteinExistence type="inferred from homology"/>
<gene>
    <name evidence="4" type="ordered locus">Adeh_3409</name>
</gene>